<feature type="non-terminal residue" evidence="1">
    <location>
        <position position="1"/>
    </location>
</feature>
<proteinExistence type="predicted"/>
<sequence length="37" mass="3389">AAAVRTGLPEHEARAAIASAARLTSGRGGGDAGGAAA</sequence>
<reference evidence="1" key="1">
    <citation type="submission" date="2020-01" db="EMBL/GenBank/DDBJ databases">
        <title>Insect and environment-associated Actinomycetes.</title>
        <authorList>
            <person name="Currrie C."/>
            <person name="Chevrette M."/>
            <person name="Carlson C."/>
            <person name="Stubbendieck R."/>
            <person name="Wendt-Pienkowski E."/>
        </authorList>
    </citation>
    <scope>NUCLEOTIDE SEQUENCE</scope>
    <source>
        <strain evidence="1">SID505</strain>
    </source>
</reference>
<accession>A0A6G3SSF8</accession>
<evidence type="ECO:0000313" key="1">
    <source>
        <dbReference type="EMBL" id="NEB85595.1"/>
    </source>
</evidence>
<dbReference type="EMBL" id="JAAGMK010000427">
    <property type="protein sequence ID" value="NEB85595.1"/>
    <property type="molecule type" value="Genomic_DNA"/>
</dbReference>
<gene>
    <name evidence="1" type="ORF">G3I43_15615</name>
</gene>
<name>A0A6G3SSF8_STRAQ</name>
<protein>
    <submittedName>
        <fullName evidence="1">DNA primase</fullName>
    </submittedName>
</protein>
<organism evidence="1">
    <name type="scientific">Streptomyces anulatus</name>
    <name type="common">Streptomyces chrysomallus</name>
    <dbReference type="NCBI Taxonomy" id="1892"/>
    <lineage>
        <taxon>Bacteria</taxon>
        <taxon>Bacillati</taxon>
        <taxon>Actinomycetota</taxon>
        <taxon>Actinomycetes</taxon>
        <taxon>Kitasatosporales</taxon>
        <taxon>Streptomycetaceae</taxon>
        <taxon>Streptomyces</taxon>
    </lineage>
</organism>
<comment type="caution">
    <text evidence="1">The sequence shown here is derived from an EMBL/GenBank/DDBJ whole genome shotgun (WGS) entry which is preliminary data.</text>
</comment>
<dbReference type="AlphaFoldDB" id="A0A6G3SSF8"/>